<feature type="transmembrane region" description="Helical" evidence="2">
    <location>
        <begin position="104"/>
        <end position="127"/>
    </location>
</feature>
<accession>U4L0L4</accession>
<evidence type="ECO:0000256" key="2">
    <source>
        <dbReference type="SAM" id="Phobius"/>
    </source>
</evidence>
<protein>
    <submittedName>
        <fullName evidence="3">Uncharacterized protein</fullName>
    </submittedName>
</protein>
<feature type="transmembrane region" description="Helical" evidence="2">
    <location>
        <begin position="147"/>
        <end position="170"/>
    </location>
</feature>
<evidence type="ECO:0000256" key="1">
    <source>
        <dbReference type="SAM" id="MobiDB-lite"/>
    </source>
</evidence>
<feature type="compositionally biased region" description="Basic and acidic residues" evidence="1">
    <location>
        <begin position="343"/>
        <end position="361"/>
    </location>
</feature>
<keyword evidence="2" id="KW-1133">Transmembrane helix</keyword>
<feature type="transmembrane region" description="Helical" evidence="2">
    <location>
        <begin position="49"/>
        <end position="72"/>
    </location>
</feature>
<evidence type="ECO:0000313" key="3">
    <source>
        <dbReference type="EMBL" id="CCX05574.1"/>
    </source>
</evidence>
<evidence type="ECO:0000313" key="4">
    <source>
        <dbReference type="Proteomes" id="UP000018144"/>
    </source>
</evidence>
<dbReference type="OrthoDB" id="3789824at2759"/>
<dbReference type="AlphaFoldDB" id="U4L0L4"/>
<keyword evidence="4" id="KW-1185">Reference proteome</keyword>
<keyword evidence="2" id="KW-0472">Membrane</keyword>
<sequence>MSISDSLFDFATGTNITDAIKNFQECIVRVNHTSFGQGNPDLGGIGVVLSLYVLCYTCTICSILVIALGFTFDKKAHRWGSSNRQSHKTIFRALRRINAALTTALRSLLDSALYLSLTIQIAAILYGGDIKPRKAPYFVIDLLGGDLYNFILTLYTSIITICPVLTLISTPYLRTSFRRRDLRLVIVTAAIACAGHLNIDRTKIYKSLAPEFPKEGCVPGFLVDLLPEGTEFKLLRTSWALCAAALGWMRRHLRSIIQPPGPSTIIYVPEFANYHAVLTEEAKNWDNDDWSFGQVLTMSLWFPAFLEMVYVLFVGEEPALTGTLPVRFKAVENPSSESLDSLISHRSEPSDEERKTGRIVV</sequence>
<dbReference type="EMBL" id="HF935261">
    <property type="protein sequence ID" value="CCX05574.1"/>
    <property type="molecule type" value="Genomic_DNA"/>
</dbReference>
<organism evidence="3 4">
    <name type="scientific">Pyronema omphalodes (strain CBS 100304)</name>
    <name type="common">Pyronema confluens</name>
    <dbReference type="NCBI Taxonomy" id="1076935"/>
    <lineage>
        <taxon>Eukaryota</taxon>
        <taxon>Fungi</taxon>
        <taxon>Dikarya</taxon>
        <taxon>Ascomycota</taxon>
        <taxon>Pezizomycotina</taxon>
        <taxon>Pezizomycetes</taxon>
        <taxon>Pezizales</taxon>
        <taxon>Pyronemataceae</taxon>
        <taxon>Pyronema</taxon>
    </lineage>
</organism>
<proteinExistence type="predicted"/>
<name>U4L0L4_PYROM</name>
<keyword evidence="2" id="KW-0812">Transmembrane</keyword>
<reference evidence="3 4" key="1">
    <citation type="journal article" date="2013" name="PLoS Genet.">
        <title>The genome and development-dependent transcriptomes of Pyronema confluens: a window into fungal evolution.</title>
        <authorList>
            <person name="Traeger S."/>
            <person name="Altegoer F."/>
            <person name="Freitag M."/>
            <person name="Gabaldon T."/>
            <person name="Kempken F."/>
            <person name="Kumar A."/>
            <person name="Marcet-Houben M."/>
            <person name="Poggeler S."/>
            <person name="Stajich J.E."/>
            <person name="Nowrousian M."/>
        </authorList>
    </citation>
    <scope>NUCLEOTIDE SEQUENCE [LARGE SCALE GENOMIC DNA]</scope>
    <source>
        <strain evidence="4">CBS 100304</strain>
        <tissue evidence="3">Vegetative mycelium</tissue>
    </source>
</reference>
<dbReference type="eggNOG" id="ENOG502TFPW">
    <property type="taxonomic scope" value="Eukaryota"/>
</dbReference>
<feature type="region of interest" description="Disordered" evidence="1">
    <location>
        <begin position="339"/>
        <end position="361"/>
    </location>
</feature>
<gene>
    <name evidence="3" type="ORF">PCON_05161</name>
</gene>
<dbReference type="Proteomes" id="UP000018144">
    <property type="component" value="Unassembled WGS sequence"/>
</dbReference>
<feature type="transmembrane region" description="Helical" evidence="2">
    <location>
        <begin position="182"/>
        <end position="199"/>
    </location>
</feature>